<evidence type="ECO:0000313" key="2">
    <source>
        <dbReference type="EMBL" id="GJD97098.1"/>
    </source>
</evidence>
<keyword evidence="3" id="KW-1185">Reference proteome</keyword>
<name>A0ABQ4S5L8_9HYPH</name>
<dbReference type="RefSeq" id="WP_238246182.1">
    <property type="nucleotide sequence ID" value="NZ_BPQP01000077.1"/>
</dbReference>
<evidence type="ECO:0000256" key="1">
    <source>
        <dbReference type="SAM" id="Phobius"/>
    </source>
</evidence>
<reference evidence="2" key="1">
    <citation type="journal article" date="2021" name="Front. Microbiol.">
        <title>Comprehensive Comparative Genomics and Phenotyping of Methylobacterium Species.</title>
        <authorList>
            <person name="Alessa O."/>
            <person name="Ogura Y."/>
            <person name="Fujitani Y."/>
            <person name="Takami H."/>
            <person name="Hayashi T."/>
            <person name="Sahin N."/>
            <person name="Tani A."/>
        </authorList>
    </citation>
    <scope>NUCLEOTIDE SEQUENCE</scope>
    <source>
        <strain evidence="2">DSM 19015</strain>
    </source>
</reference>
<evidence type="ECO:0000313" key="3">
    <source>
        <dbReference type="Proteomes" id="UP001055125"/>
    </source>
</evidence>
<keyword evidence="1" id="KW-0472">Membrane</keyword>
<accession>A0ABQ4S5L8</accession>
<feature type="transmembrane region" description="Helical" evidence="1">
    <location>
        <begin position="14"/>
        <end position="32"/>
    </location>
</feature>
<comment type="caution">
    <text evidence="2">The sequence shown here is derived from an EMBL/GenBank/DDBJ whole genome shotgun (WGS) entry which is preliminary data.</text>
</comment>
<feature type="transmembrane region" description="Helical" evidence="1">
    <location>
        <begin position="44"/>
        <end position="64"/>
    </location>
</feature>
<gene>
    <name evidence="2" type="ORF">OCOJLMKI_4326</name>
</gene>
<dbReference type="EMBL" id="BPQP01000077">
    <property type="protein sequence ID" value="GJD97098.1"/>
    <property type="molecule type" value="Genomic_DNA"/>
</dbReference>
<sequence>MLVPWFVRMEKDTLVSLCEISALLSVTTMLLAPRTVLQQHREVAAVAITYGVFIGAILTLAWAIA</sequence>
<dbReference type="Proteomes" id="UP001055125">
    <property type="component" value="Unassembled WGS sequence"/>
</dbReference>
<protein>
    <submittedName>
        <fullName evidence="2">Uncharacterized protein</fullName>
    </submittedName>
</protein>
<proteinExistence type="predicted"/>
<organism evidence="2 3">
    <name type="scientific">Methylobacterium iners</name>
    <dbReference type="NCBI Taxonomy" id="418707"/>
    <lineage>
        <taxon>Bacteria</taxon>
        <taxon>Pseudomonadati</taxon>
        <taxon>Pseudomonadota</taxon>
        <taxon>Alphaproteobacteria</taxon>
        <taxon>Hyphomicrobiales</taxon>
        <taxon>Methylobacteriaceae</taxon>
        <taxon>Methylobacterium</taxon>
    </lineage>
</organism>
<keyword evidence="1" id="KW-1133">Transmembrane helix</keyword>
<keyword evidence="1" id="KW-0812">Transmembrane</keyword>
<reference evidence="2" key="2">
    <citation type="submission" date="2021-08" db="EMBL/GenBank/DDBJ databases">
        <authorList>
            <person name="Tani A."/>
            <person name="Ola A."/>
            <person name="Ogura Y."/>
            <person name="Katsura K."/>
            <person name="Hayashi T."/>
        </authorList>
    </citation>
    <scope>NUCLEOTIDE SEQUENCE</scope>
    <source>
        <strain evidence="2">DSM 19015</strain>
    </source>
</reference>